<dbReference type="InterPro" id="IPR017930">
    <property type="entry name" value="Myb_dom"/>
</dbReference>
<dbReference type="Gene3D" id="1.10.10.60">
    <property type="entry name" value="Homeodomain-like"/>
    <property type="match status" value="1"/>
</dbReference>
<proteinExistence type="predicted"/>
<dbReference type="InterPro" id="IPR001005">
    <property type="entry name" value="SANT/Myb"/>
</dbReference>
<feature type="domain" description="HTH myb-type" evidence="8">
    <location>
        <begin position="17"/>
        <end position="64"/>
    </location>
</feature>
<evidence type="ECO:0000256" key="5">
    <source>
        <dbReference type="SAM" id="MobiDB-lite"/>
    </source>
</evidence>
<keyword evidence="10" id="KW-1185">Reference proteome</keyword>
<dbReference type="EMBL" id="PYSW02000001">
    <property type="protein sequence ID" value="KAG2394209.1"/>
    <property type="molecule type" value="Genomic_DNA"/>
</dbReference>
<feature type="domain" description="Myb-like" evidence="6">
    <location>
        <begin position="10"/>
        <end position="60"/>
    </location>
</feature>
<dbReference type="SUPFAM" id="SSF46689">
    <property type="entry name" value="Homeodomain-like"/>
    <property type="match status" value="1"/>
</dbReference>
<dbReference type="PROSITE" id="PS51294">
    <property type="entry name" value="HTH_MYB"/>
    <property type="match status" value="1"/>
</dbReference>
<dbReference type="RefSeq" id="XP_044556103.1">
    <property type="nucleotide sequence ID" value="XM_044693560.1"/>
</dbReference>
<evidence type="ECO:0000256" key="1">
    <source>
        <dbReference type="ARBA" id="ARBA00023015"/>
    </source>
</evidence>
<dbReference type="Pfam" id="PF24904">
    <property type="entry name" value="RVE6"/>
    <property type="match status" value="1"/>
</dbReference>
<dbReference type="PANTHER" id="PTHR12802">
    <property type="entry name" value="SWI/SNF COMPLEX-RELATED"/>
    <property type="match status" value="1"/>
</dbReference>
<evidence type="ECO:0000256" key="4">
    <source>
        <dbReference type="ARBA" id="ARBA00023242"/>
    </source>
</evidence>
<organism evidence="9 10">
    <name type="scientific">Naegleria lovaniensis</name>
    <name type="common">Amoeba</name>
    <dbReference type="NCBI Taxonomy" id="51637"/>
    <lineage>
        <taxon>Eukaryota</taxon>
        <taxon>Discoba</taxon>
        <taxon>Heterolobosea</taxon>
        <taxon>Tetramitia</taxon>
        <taxon>Eutetramitia</taxon>
        <taxon>Vahlkampfiidae</taxon>
        <taxon>Naegleria</taxon>
    </lineage>
</organism>
<dbReference type="GeneID" id="68096428"/>
<dbReference type="AlphaFoldDB" id="A0AA88KT63"/>
<evidence type="ECO:0000256" key="2">
    <source>
        <dbReference type="ARBA" id="ARBA00023125"/>
    </source>
</evidence>
<accession>A0AA88KT63</accession>
<sequence>MQSSENTRSTSLRQQTSWTLQEHDQFLQGLQRYGTDWNKIQNLIPNREKEDIREYAKEFFKKNKSVMNDVMEDFDDDDVDRNKSLTDRGSLLSTPEALASAFLTNPESVKQWQKETLQMANKERTNLLGISSTTSETTKFDKMTLINTPYGQQCDLLDLEAQTRALDEEVELMKNCEENQSLFEAVLKNIKERGDSCETMEHLLEHVEQNSEPSNSIHVHDNLTIPSNKPNFGNIYAFLGALFEPERYNVEELGEMLSPQEKEILQILMHNLAITLSTQQFQEEYSTYVHQLSQSSLGTAVSGLPIMTQQQYQNFTQQLTAREENSNTSTSSHRVPGSNQLPEEQ</sequence>
<feature type="compositionally biased region" description="Polar residues" evidence="5">
    <location>
        <begin position="326"/>
        <end position="345"/>
    </location>
</feature>
<protein>
    <recommendedName>
        <fullName evidence="11">SANT domain-containing protein</fullName>
    </recommendedName>
</protein>
<dbReference type="InterPro" id="IPR017884">
    <property type="entry name" value="SANT_dom"/>
</dbReference>
<evidence type="ECO:0000259" key="6">
    <source>
        <dbReference type="PROSITE" id="PS50090"/>
    </source>
</evidence>
<keyword evidence="4" id="KW-0539">Nucleus</keyword>
<dbReference type="SMART" id="SM00717">
    <property type="entry name" value="SANT"/>
    <property type="match status" value="1"/>
</dbReference>
<dbReference type="Proteomes" id="UP000816034">
    <property type="component" value="Unassembled WGS sequence"/>
</dbReference>
<name>A0AA88KT63_NAELO</name>
<evidence type="ECO:0000259" key="7">
    <source>
        <dbReference type="PROSITE" id="PS51293"/>
    </source>
</evidence>
<evidence type="ECO:0000313" key="9">
    <source>
        <dbReference type="EMBL" id="KAG2394209.1"/>
    </source>
</evidence>
<keyword evidence="2" id="KW-0238">DNA-binding</keyword>
<dbReference type="PROSITE" id="PS51293">
    <property type="entry name" value="SANT"/>
    <property type="match status" value="1"/>
</dbReference>
<evidence type="ECO:0000259" key="8">
    <source>
        <dbReference type="PROSITE" id="PS51294"/>
    </source>
</evidence>
<evidence type="ECO:0008006" key="11">
    <source>
        <dbReference type="Google" id="ProtNLM"/>
    </source>
</evidence>
<keyword evidence="3" id="KW-0804">Transcription</keyword>
<keyword evidence="1" id="KW-0805">Transcription regulation</keyword>
<feature type="region of interest" description="Disordered" evidence="5">
    <location>
        <begin position="320"/>
        <end position="345"/>
    </location>
</feature>
<dbReference type="PANTHER" id="PTHR12802:SF155">
    <property type="entry name" value="DEUBIQUITINASE MYSM1"/>
    <property type="match status" value="1"/>
</dbReference>
<reference evidence="9 10" key="1">
    <citation type="journal article" date="2018" name="BMC Genomics">
        <title>The genome of Naegleria lovaniensis, the basis for a comparative approach to unravel pathogenicity factors of the human pathogenic amoeba N. fowleri.</title>
        <authorList>
            <person name="Liechti N."/>
            <person name="Schurch N."/>
            <person name="Bruggmann R."/>
            <person name="Wittwer M."/>
        </authorList>
    </citation>
    <scope>NUCLEOTIDE SEQUENCE [LARGE SCALE GENOMIC DNA]</scope>
    <source>
        <strain evidence="9 10">ATCC 30569</strain>
    </source>
</reference>
<evidence type="ECO:0000256" key="3">
    <source>
        <dbReference type="ARBA" id="ARBA00023163"/>
    </source>
</evidence>
<gene>
    <name evidence="9" type="ORF">C9374_003973</name>
</gene>
<feature type="domain" description="SANT" evidence="7">
    <location>
        <begin position="13"/>
        <end position="64"/>
    </location>
</feature>
<dbReference type="Pfam" id="PF00249">
    <property type="entry name" value="Myb_DNA-binding"/>
    <property type="match status" value="1"/>
</dbReference>
<dbReference type="InterPro" id="IPR009057">
    <property type="entry name" value="Homeodomain-like_sf"/>
</dbReference>
<dbReference type="CDD" id="cd00167">
    <property type="entry name" value="SANT"/>
    <property type="match status" value="1"/>
</dbReference>
<dbReference type="PROSITE" id="PS50090">
    <property type="entry name" value="MYB_LIKE"/>
    <property type="match status" value="1"/>
</dbReference>
<comment type="caution">
    <text evidence="9">The sequence shown here is derived from an EMBL/GenBank/DDBJ whole genome shotgun (WGS) entry which is preliminary data.</text>
</comment>
<dbReference type="GO" id="GO:0003677">
    <property type="term" value="F:DNA binding"/>
    <property type="evidence" value="ECO:0007669"/>
    <property type="project" value="UniProtKB-KW"/>
</dbReference>
<evidence type="ECO:0000313" key="10">
    <source>
        <dbReference type="Proteomes" id="UP000816034"/>
    </source>
</evidence>